<dbReference type="EMBL" id="JAPDRQ010000003">
    <property type="protein sequence ID" value="KAJ9664374.1"/>
    <property type="molecule type" value="Genomic_DNA"/>
</dbReference>
<accession>A0ACC3AKD1</accession>
<reference evidence="1" key="1">
    <citation type="submission" date="2022-10" db="EMBL/GenBank/DDBJ databases">
        <title>Culturing micro-colonial fungi from biological soil crusts in the Mojave desert and describing Neophaeococcomyces mojavensis, and introducing the new genera and species Taxawa tesnikishii.</title>
        <authorList>
            <person name="Kurbessoian T."/>
            <person name="Stajich J.E."/>
        </authorList>
    </citation>
    <scope>NUCLEOTIDE SEQUENCE</scope>
    <source>
        <strain evidence="1">JES_112</strain>
    </source>
</reference>
<gene>
    <name evidence="1" type="ORF">H2198_000303</name>
</gene>
<evidence type="ECO:0000313" key="2">
    <source>
        <dbReference type="Proteomes" id="UP001172386"/>
    </source>
</evidence>
<keyword evidence="2" id="KW-1185">Reference proteome</keyword>
<evidence type="ECO:0000313" key="1">
    <source>
        <dbReference type="EMBL" id="KAJ9664374.1"/>
    </source>
</evidence>
<protein>
    <submittedName>
        <fullName evidence="1">Uncharacterized protein</fullName>
    </submittedName>
</protein>
<sequence length="411" mass="45112">MSRNGIKSPVSDVKFSPNLRRACEECHQRKIRCQVSDDCTICNYCQSNNKICFFLPQNKSGRPKPSSGSNREKSAANITALSAAISAAIESNKDINSSLDQGTAAQTAPPRPTNPQRRTDPTPMVPPSLTQYSSEPQCLLGSAWDVAFNTFDYFTTPTMSGLGSGTSCCPSDVSEPNSDYQKMDLTQSTSTWNFGSLDSDWSFNQPMSMPNTHFASTVSGNSGRSSDFYGISKQHYTSILNLGNQLQSCFDSTRSSSNMPFGGGKRSKKQFEPLLKIVDISCAVSCHTLQQYDFSSLSMTQSGMNDDFMISALFQEDGTKRSLIALIVAIQLRILDVCDTLLEWCLPPNGLSGLDTLLIIKKLEVDGIQSRIALSSIQKIDHSFNTVIEDAKRRITHMQGICEKSKAEITL</sequence>
<comment type="caution">
    <text evidence="1">The sequence shown here is derived from an EMBL/GenBank/DDBJ whole genome shotgun (WGS) entry which is preliminary data.</text>
</comment>
<name>A0ACC3AKD1_9EURO</name>
<dbReference type="Proteomes" id="UP001172386">
    <property type="component" value="Unassembled WGS sequence"/>
</dbReference>
<proteinExistence type="predicted"/>
<organism evidence="1 2">
    <name type="scientific">Neophaeococcomyces mojaviensis</name>
    <dbReference type="NCBI Taxonomy" id="3383035"/>
    <lineage>
        <taxon>Eukaryota</taxon>
        <taxon>Fungi</taxon>
        <taxon>Dikarya</taxon>
        <taxon>Ascomycota</taxon>
        <taxon>Pezizomycotina</taxon>
        <taxon>Eurotiomycetes</taxon>
        <taxon>Chaetothyriomycetidae</taxon>
        <taxon>Chaetothyriales</taxon>
        <taxon>Chaetothyriales incertae sedis</taxon>
        <taxon>Neophaeococcomyces</taxon>
    </lineage>
</organism>